<dbReference type="OrthoDB" id="9814591at2"/>
<evidence type="ECO:0000256" key="6">
    <source>
        <dbReference type="ARBA" id="ARBA00023316"/>
    </source>
</evidence>
<protein>
    <recommendedName>
        <fullName evidence="7">Endolytic murein transglycosylase</fullName>
        <ecNumber evidence="7">4.2.2.29</ecNumber>
    </recommendedName>
    <alternativeName>
        <fullName evidence="7">Peptidoglycan lytic transglycosylase</fullName>
    </alternativeName>
    <alternativeName>
        <fullName evidence="7">Peptidoglycan polymerization terminase</fullName>
    </alternativeName>
</protein>
<evidence type="ECO:0000313" key="9">
    <source>
        <dbReference type="Proteomes" id="UP000018004"/>
    </source>
</evidence>
<dbReference type="Pfam" id="PF02618">
    <property type="entry name" value="YceG"/>
    <property type="match status" value="1"/>
</dbReference>
<dbReference type="GO" id="GO:0009252">
    <property type="term" value="P:peptidoglycan biosynthetic process"/>
    <property type="evidence" value="ECO:0007669"/>
    <property type="project" value="UniProtKB-UniRule"/>
</dbReference>
<evidence type="ECO:0000256" key="5">
    <source>
        <dbReference type="ARBA" id="ARBA00023239"/>
    </source>
</evidence>
<dbReference type="Proteomes" id="UP000018004">
    <property type="component" value="Unassembled WGS sequence"/>
</dbReference>
<dbReference type="CDD" id="cd08010">
    <property type="entry name" value="MltG_like"/>
    <property type="match status" value="1"/>
</dbReference>
<dbReference type="GO" id="GO:0071555">
    <property type="term" value="P:cell wall organization"/>
    <property type="evidence" value="ECO:0007669"/>
    <property type="project" value="UniProtKB-KW"/>
</dbReference>
<proteinExistence type="inferred from homology"/>
<keyword evidence="5 7" id="KW-0456">Lyase</keyword>
<reference evidence="8 9" key="1">
    <citation type="submission" date="2013-08" db="EMBL/GenBank/DDBJ databases">
        <title>Flavobacterium limnosediminis JC2902 genome sequencing.</title>
        <authorList>
            <person name="Lee K."/>
            <person name="Yi H."/>
            <person name="Park S."/>
            <person name="Chun J."/>
        </authorList>
    </citation>
    <scope>NUCLEOTIDE SEQUENCE [LARGE SCALE GENOMIC DNA]</scope>
    <source>
        <strain evidence="8 9">JC2902</strain>
    </source>
</reference>
<keyword evidence="6 7" id="KW-0961">Cell wall biogenesis/degradation</keyword>
<evidence type="ECO:0000256" key="2">
    <source>
        <dbReference type="ARBA" id="ARBA00022692"/>
    </source>
</evidence>
<comment type="catalytic activity">
    <reaction evidence="7">
        <text>a peptidoglycan chain = a peptidoglycan chain with N-acetyl-1,6-anhydromuramyl-[peptide] at the reducing end + a peptidoglycan chain with N-acetylglucosamine at the non-reducing end.</text>
        <dbReference type="EC" id="4.2.2.29"/>
    </reaction>
</comment>
<name>V6SRJ0_9FLAO</name>
<evidence type="ECO:0000313" key="8">
    <source>
        <dbReference type="EMBL" id="ESU29246.1"/>
    </source>
</evidence>
<dbReference type="eggNOG" id="COG1559">
    <property type="taxonomic scope" value="Bacteria"/>
</dbReference>
<dbReference type="PANTHER" id="PTHR30518:SF2">
    <property type="entry name" value="ENDOLYTIC MUREIN TRANSGLYCOSYLASE"/>
    <property type="match status" value="1"/>
</dbReference>
<dbReference type="RefSeq" id="WP_023578317.1">
    <property type="nucleotide sequence ID" value="NZ_AVGG01000002.1"/>
</dbReference>
<gene>
    <name evidence="7" type="primary">mltG</name>
    <name evidence="8" type="ORF">FLJC2902T_06420</name>
</gene>
<comment type="function">
    <text evidence="7">Functions as a peptidoglycan terminase that cleaves nascent peptidoglycan strands endolytically to terminate their elongation.</text>
</comment>
<comment type="similarity">
    <text evidence="7">Belongs to the transglycosylase MltG family.</text>
</comment>
<feature type="site" description="Important for catalytic activity" evidence="7">
    <location>
        <position position="215"/>
    </location>
</feature>
<dbReference type="STRING" id="1341181.FLJC2902T_06420"/>
<evidence type="ECO:0000256" key="1">
    <source>
        <dbReference type="ARBA" id="ARBA00022475"/>
    </source>
</evidence>
<dbReference type="HAMAP" id="MF_02065">
    <property type="entry name" value="MltG"/>
    <property type="match status" value="1"/>
</dbReference>
<dbReference type="InterPro" id="IPR003770">
    <property type="entry name" value="MLTG-like"/>
</dbReference>
<keyword evidence="3 7" id="KW-1133">Transmembrane helix</keyword>
<keyword evidence="2 7" id="KW-0812">Transmembrane</keyword>
<dbReference type="NCBIfam" id="TIGR00247">
    <property type="entry name" value="endolytic transglycosylase MltG"/>
    <property type="match status" value="1"/>
</dbReference>
<evidence type="ECO:0000256" key="7">
    <source>
        <dbReference type="HAMAP-Rule" id="MF_02065"/>
    </source>
</evidence>
<keyword evidence="9" id="KW-1185">Reference proteome</keyword>
<keyword evidence="1 7" id="KW-1003">Cell membrane</keyword>
<dbReference type="GO" id="GO:0005886">
    <property type="term" value="C:plasma membrane"/>
    <property type="evidence" value="ECO:0007669"/>
    <property type="project" value="UniProtKB-UniRule"/>
</dbReference>
<dbReference type="EMBL" id="AVGG01000002">
    <property type="protein sequence ID" value="ESU29246.1"/>
    <property type="molecule type" value="Genomic_DNA"/>
</dbReference>
<keyword evidence="4 7" id="KW-0472">Membrane</keyword>
<comment type="caution">
    <text evidence="8">The sequence shown here is derived from an EMBL/GenBank/DDBJ whole genome shotgun (WGS) entry which is preliminary data.</text>
</comment>
<accession>V6SRJ0</accession>
<dbReference type="GO" id="GO:0008932">
    <property type="term" value="F:lytic endotransglycosylase activity"/>
    <property type="evidence" value="ECO:0007669"/>
    <property type="project" value="UniProtKB-UniRule"/>
</dbReference>
<dbReference type="EC" id="4.2.2.29" evidence="7"/>
<dbReference type="PANTHER" id="PTHR30518">
    <property type="entry name" value="ENDOLYTIC MUREIN TRANSGLYCOSYLASE"/>
    <property type="match status" value="1"/>
</dbReference>
<sequence>MNPKRIVSIVSVGILLAATVIGAVVYLKAFTANTKFEENEVFVYVPTNSTYEDVKKIMAPYVDNMDKFAFMAEQRGYDANVNPGKFLLTKGMSSFSIVSSLRHNVPVKLAFNNQESLSKLVQRLSSQIEPDSLALTEVFTDSVFMADNGFSKETVLAMFIPNTYEFYWNVSPKKVRDKLAKEYKKFWNEERQAKAKALNLTPVQVSTLAAIVHEETAKSDERPRVAGVYLNRLKKDMPLQADPTVIYSIKEKSGDFDTIIKRVMFNDLRINSPYNTYIHTGLPPGPIAMPDISAIDAVLNAEKHNYEYFCASVERFGYHEFAETYEQHQVIAKKYAEWVAKQGYQR</sequence>
<organism evidence="8 9">
    <name type="scientific">Flavobacterium limnosediminis JC2902</name>
    <dbReference type="NCBI Taxonomy" id="1341181"/>
    <lineage>
        <taxon>Bacteria</taxon>
        <taxon>Pseudomonadati</taxon>
        <taxon>Bacteroidota</taxon>
        <taxon>Flavobacteriia</taxon>
        <taxon>Flavobacteriales</taxon>
        <taxon>Flavobacteriaceae</taxon>
        <taxon>Flavobacterium</taxon>
    </lineage>
</organism>
<dbReference type="AlphaFoldDB" id="V6SRJ0"/>
<evidence type="ECO:0000256" key="4">
    <source>
        <dbReference type="ARBA" id="ARBA00023136"/>
    </source>
</evidence>
<evidence type="ECO:0000256" key="3">
    <source>
        <dbReference type="ARBA" id="ARBA00022989"/>
    </source>
</evidence>
<dbReference type="PATRIC" id="fig|1341181.4.peg.639"/>